<evidence type="ECO:0000256" key="2">
    <source>
        <dbReference type="SAM" id="Phobius"/>
    </source>
</evidence>
<feature type="transmembrane region" description="Helical" evidence="2">
    <location>
        <begin position="388"/>
        <end position="409"/>
    </location>
</feature>
<reference evidence="4" key="1">
    <citation type="submission" date="2022-10" db="EMBL/GenBank/DDBJ databases">
        <title>Description of Fervidibacillus gen. nov. in the family Fervidibacillaceae fam. nov. with two species, Fervidibacillus albus sp. nov., and Fervidibacillus halotolerans sp. nov., isolated from tidal flat sediments.</title>
        <authorList>
            <person name="Kwon K.K."/>
            <person name="Yang S.-H."/>
        </authorList>
    </citation>
    <scope>NUCLEOTIDE SEQUENCE</scope>
    <source>
        <strain evidence="4">JCM 19140</strain>
    </source>
</reference>
<protein>
    <submittedName>
        <fullName evidence="4">PH domain-containing protein</fullName>
    </submittedName>
</protein>
<dbReference type="InterPro" id="IPR014529">
    <property type="entry name" value="UCP026631"/>
</dbReference>
<dbReference type="PIRSF" id="PIRSF026631">
    <property type="entry name" value="UCP026631"/>
    <property type="match status" value="1"/>
</dbReference>
<dbReference type="RefSeq" id="WP_263074470.1">
    <property type="nucleotide sequence ID" value="NZ_JAOUSF010000006.1"/>
</dbReference>
<dbReference type="PANTHER" id="PTHR34473">
    <property type="entry name" value="UPF0699 TRANSMEMBRANE PROTEIN YDBS"/>
    <property type="match status" value="1"/>
</dbReference>
<dbReference type="Pfam" id="PF03703">
    <property type="entry name" value="bPH_2"/>
    <property type="match status" value="3"/>
</dbReference>
<feature type="transmembrane region" description="Helical" evidence="2">
    <location>
        <begin position="12"/>
        <end position="34"/>
    </location>
</feature>
<proteinExistence type="predicted"/>
<evidence type="ECO:0000256" key="1">
    <source>
        <dbReference type="SAM" id="Coils"/>
    </source>
</evidence>
<feature type="domain" description="YdbS-like PH" evidence="3">
    <location>
        <begin position="406"/>
        <end position="484"/>
    </location>
</feature>
<evidence type="ECO:0000259" key="3">
    <source>
        <dbReference type="Pfam" id="PF03703"/>
    </source>
</evidence>
<feature type="transmembrane region" description="Helical" evidence="2">
    <location>
        <begin position="46"/>
        <end position="71"/>
    </location>
</feature>
<dbReference type="EMBL" id="JAOUSF010000006">
    <property type="protein sequence ID" value="MCU9615157.1"/>
    <property type="molecule type" value="Genomic_DNA"/>
</dbReference>
<feature type="coiled-coil region" evidence="1">
    <location>
        <begin position="141"/>
        <end position="175"/>
    </location>
</feature>
<dbReference type="InterPro" id="IPR005182">
    <property type="entry name" value="YdbS-like_PH"/>
</dbReference>
<comment type="caution">
    <text evidence="4">The sequence shown here is derived from an EMBL/GenBank/DDBJ whole genome shotgun (WGS) entry which is preliminary data.</text>
</comment>
<dbReference type="Proteomes" id="UP001209318">
    <property type="component" value="Unassembled WGS sequence"/>
</dbReference>
<organism evidence="4 5">
    <name type="scientific">Perspicuibacillus lycopersici</name>
    <dbReference type="NCBI Taxonomy" id="1325689"/>
    <lineage>
        <taxon>Bacteria</taxon>
        <taxon>Bacillati</taxon>
        <taxon>Bacillota</taxon>
        <taxon>Bacilli</taxon>
        <taxon>Bacillales</taxon>
        <taxon>Bacillaceae</taxon>
        <taxon>Perspicuibacillus</taxon>
    </lineage>
</organism>
<accession>A0AAE3IVD6</accession>
<gene>
    <name evidence="4" type="ORF">OEV98_16595</name>
</gene>
<keyword evidence="2" id="KW-1133">Transmembrane helix</keyword>
<keyword evidence="1" id="KW-0175">Coiled coil</keyword>
<evidence type="ECO:0000313" key="4">
    <source>
        <dbReference type="EMBL" id="MCU9615157.1"/>
    </source>
</evidence>
<dbReference type="AlphaFoldDB" id="A0AAE3IVD6"/>
<feature type="domain" description="YdbS-like PH" evidence="3">
    <location>
        <begin position="262"/>
        <end position="325"/>
    </location>
</feature>
<feature type="transmembrane region" description="Helical" evidence="2">
    <location>
        <begin position="363"/>
        <end position="382"/>
    </location>
</feature>
<dbReference type="PANTHER" id="PTHR34473:SF2">
    <property type="entry name" value="UPF0699 TRANSMEMBRANE PROTEIN YDBT"/>
    <property type="match status" value="1"/>
</dbReference>
<feature type="transmembrane region" description="Helical" evidence="2">
    <location>
        <begin position="186"/>
        <end position="206"/>
    </location>
</feature>
<keyword evidence="5" id="KW-1185">Reference proteome</keyword>
<name>A0AAE3IVD6_9BACI</name>
<keyword evidence="2" id="KW-0812">Transmembrane</keyword>
<feature type="domain" description="YdbS-like PH" evidence="3">
    <location>
        <begin position="68"/>
        <end position="148"/>
    </location>
</feature>
<keyword evidence="2" id="KW-0472">Membrane</keyword>
<feature type="transmembrane region" description="Helical" evidence="2">
    <location>
        <begin position="226"/>
        <end position="251"/>
    </location>
</feature>
<sequence>MSEKKRLHPITIVTNTFSTLKDAIFPIILTVIVGGGKSDGSFFWDLFFVLILPLIVMVLLIVFGVISWMRFNYRLEEQEIRIEHGVFIRKKRYIPCERIQSISTTEGMLQRLFGLVKLTIETAGGSGEAEAVLAAISKHEANEIQLYIKHAKEQISETEEANEDVAERTNVLEQKNIVFRMSFKEIFILAISSGGALGVIAAVFAFCSHFDELVPYERLYDRLETIVANGVIIAIFMGLLVILFAYCIAIIRTMIKYAYFSVEKTAENLVVSHGLLEKQNINVPLNRIQGIIIEESIIRKLFGLATVSVINAGSFSNEGESGKIIIFPLIKTNKIAAVMEACLSEYQIEESFAKVPARAKSRYILRPMIPLVIPVGVGIYFLHQWGLLLLLSFPLAAYFGYLGYLYAGWNINQQQLVLRSRFINAKTVYMFKNRIQSLEISSNFLQDRKRLGSVSATVMSGLGGAGGETVDIDREELFFIYSWYSRN</sequence>
<evidence type="ECO:0000313" key="5">
    <source>
        <dbReference type="Proteomes" id="UP001209318"/>
    </source>
</evidence>